<dbReference type="Pfam" id="PF02518">
    <property type="entry name" value="HATPase_c"/>
    <property type="match status" value="1"/>
</dbReference>
<dbReference type="InterPro" id="IPR050351">
    <property type="entry name" value="BphY/WalK/GraS-like"/>
</dbReference>
<proteinExistence type="predicted"/>
<dbReference type="GO" id="GO:0004673">
    <property type="term" value="F:protein histidine kinase activity"/>
    <property type="evidence" value="ECO:0007669"/>
    <property type="project" value="UniProtKB-EC"/>
</dbReference>
<evidence type="ECO:0000256" key="6">
    <source>
        <dbReference type="ARBA" id="ARBA00022840"/>
    </source>
</evidence>
<feature type="domain" description="Histidine kinase" evidence="8">
    <location>
        <begin position="21"/>
        <end position="250"/>
    </location>
</feature>
<keyword evidence="4" id="KW-0547">Nucleotide-binding</keyword>
<evidence type="ECO:0000256" key="4">
    <source>
        <dbReference type="ARBA" id="ARBA00022741"/>
    </source>
</evidence>
<dbReference type="EC" id="2.7.13.3" evidence="2"/>
<dbReference type="GO" id="GO:0007234">
    <property type="term" value="P:osmosensory signaling via phosphorelay pathway"/>
    <property type="evidence" value="ECO:0007669"/>
    <property type="project" value="TreeGrafter"/>
</dbReference>
<dbReference type="InterPro" id="IPR005467">
    <property type="entry name" value="His_kinase_dom"/>
</dbReference>
<dbReference type="PANTHER" id="PTHR42878:SF7">
    <property type="entry name" value="SENSOR HISTIDINE KINASE GLRK"/>
    <property type="match status" value="1"/>
</dbReference>
<keyword evidence="7" id="KW-0902">Two-component regulatory system</keyword>
<evidence type="ECO:0000256" key="1">
    <source>
        <dbReference type="ARBA" id="ARBA00000085"/>
    </source>
</evidence>
<evidence type="ECO:0000256" key="3">
    <source>
        <dbReference type="ARBA" id="ARBA00022679"/>
    </source>
</evidence>
<sequence length="250" mass="27328">MDEEDAQHHQGSPELFMFLASTVHDMKNSIGVLNGTLENLLAAAPASPDQPDQPDQPRHADYAPLAQMLYQTKRLNDNLIQLLALYKDVGKPGYPFDPAACRVSELVEQVAGQARTLLHSRGIALDLDFPQDAIWTLDEDLIIGVLVHAINNAIRYTRDRLRLAIRVDGDYLELRVEDNGDGFPPAMLDAGASAMDGRRSGVNFLNNSSGLGLYFSSEVAKMHKHRQRGGSIALENGGVLGGGCFILRLP</sequence>
<keyword evidence="10" id="KW-1185">Reference proteome</keyword>
<evidence type="ECO:0000259" key="8">
    <source>
        <dbReference type="PROSITE" id="PS50109"/>
    </source>
</evidence>
<protein>
    <recommendedName>
        <fullName evidence="2">histidine kinase</fullName>
        <ecNumber evidence="2">2.7.13.3</ecNumber>
    </recommendedName>
</protein>
<evidence type="ECO:0000256" key="2">
    <source>
        <dbReference type="ARBA" id="ARBA00012438"/>
    </source>
</evidence>
<organism evidence="9 10">
    <name type="scientific">Rugamonas aquatica</name>
    <dbReference type="NCBI Taxonomy" id="2743357"/>
    <lineage>
        <taxon>Bacteria</taxon>
        <taxon>Pseudomonadati</taxon>
        <taxon>Pseudomonadota</taxon>
        <taxon>Betaproteobacteria</taxon>
        <taxon>Burkholderiales</taxon>
        <taxon>Oxalobacteraceae</taxon>
        <taxon>Telluria group</taxon>
        <taxon>Rugamonas</taxon>
    </lineage>
</organism>
<dbReference type="InterPro" id="IPR003594">
    <property type="entry name" value="HATPase_dom"/>
</dbReference>
<name>A0A6A7NCB8_9BURK</name>
<dbReference type="PANTHER" id="PTHR42878">
    <property type="entry name" value="TWO-COMPONENT HISTIDINE KINASE"/>
    <property type="match status" value="1"/>
</dbReference>
<dbReference type="Proteomes" id="UP000440498">
    <property type="component" value="Unassembled WGS sequence"/>
</dbReference>
<gene>
    <name evidence="9" type="ORF">GEV02_32375</name>
</gene>
<evidence type="ECO:0000256" key="5">
    <source>
        <dbReference type="ARBA" id="ARBA00022777"/>
    </source>
</evidence>
<keyword evidence="5 9" id="KW-0418">Kinase</keyword>
<dbReference type="GO" id="GO:0000156">
    <property type="term" value="F:phosphorelay response regulator activity"/>
    <property type="evidence" value="ECO:0007669"/>
    <property type="project" value="TreeGrafter"/>
</dbReference>
<dbReference type="EMBL" id="WHUG01000033">
    <property type="protein sequence ID" value="MQA42839.1"/>
    <property type="molecule type" value="Genomic_DNA"/>
</dbReference>
<evidence type="ECO:0000256" key="7">
    <source>
        <dbReference type="ARBA" id="ARBA00023012"/>
    </source>
</evidence>
<dbReference type="PROSITE" id="PS50109">
    <property type="entry name" value="HIS_KIN"/>
    <property type="match status" value="1"/>
</dbReference>
<dbReference type="Gene3D" id="3.30.565.10">
    <property type="entry name" value="Histidine kinase-like ATPase, C-terminal domain"/>
    <property type="match status" value="1"/>
</dbReference>
<accession>A0A6A7NCB8</accession>
<reference evidence="9 10" key="1">
    <citation type="submission" date="2019-10" db="EMBL/GenBank/DDBJ databases">
        <title>Two novel species isolated from a subtropical stream in China.</title>
        <authorList>
            <person name="Lu H."/>
        </authorList>
    </citation>
    <scope>NUCLEOTIDE SEQUENCE [LARGE SCALE GENOMIC DNA]</scope>
    <source>
        <strain evidence="9 10">FT29W</strain>
    </source>
</reference>
<dbReference type="RefSeq" id="WP_152841896.1">
    <property type="nucleotide sequence ID" value="NZ_WHUG01000033.1"/>
</dbReference>
<evidence type="ECO:0000313" key="10">
    <source>
        <dbReference type="Proteomes" id="UP000440498"/>
    </source>
</evidence>
<keyword evidence="6" id="KW-0067">ATP-binding</keyword>
<dbReference type="AlphaFoldDB" id="A0A6A7NCB8"/>
<comment type="catalytic activity">
    <reaction evidence="1">
        <text>ATP + protein L-histidine = ADP + protein N-phospho-L-histidine.</text>
        <dbReference type="EC" id="2.7.13.3"/>
    </reaction>
</comment>
<dbReference type="SMART" id="SM00387">
    <property type="entry name" value="HATPase_c"/>
    <property type="match status" value="1"/>
</dbReference>
<dbReference type="SUPFAM" id="SSF55874">
    <property type="entry name" value="ATPase domain of HSP90 chaperone/DNA topoisomerase II/histidine kinase"/>
    <property type="match status" value="1"/>
</dbReference>
<evidence type="ECO:0000313" key="9">
    <source>
        <dbReference type="EMBL" id="MQA42839.1"/>
    </source>
</evidence>
<dbReference type="GO" id="GO:0030295">
    <property type="term" value="F:protein kinase activator activity"/>
    <property type="evidence" value="ECO:0007669"/>
    <property type="project" value="TreeGrafter"/>
</dbReference>
<dbReference type="InterPro" id="IPR036890">
    <property type="entry name" value="HATPase_C_sf"/>
</dbReference>
<keyword evidence="3" id="KW-0808">Transferase</keyword>
<comment type="caution">
    <text evidence="9">The sequence shown here is derived from an EMBL/GenBank/DDBJ whole genome shotgun (WGS) entry which is preliminary data.</text>
</comment>
<dbReference type="GO" id="GO:0005524">
    <property type="term" value="F:ATP binding"/>
    <property type="evidence" value="ECO:0007669"/>
    <property type="project" value="UniProtKB-KW"/>
</dbReference>